<proteinExistence type="predicted"/>
<dbReference type="EMBL" id="CABVMM010000002">
    <property type="protein sequence ID" value="VVU99162.1"/>
    <property type="molecule type" value="Genomic_DNA"/>
</dbReference>
<gene>
    <name evidence="1" type="ORF">FVB9532_00414</name>
</gene>
<reference evidence="1" key="1">
    <citation type="submission" date="2019-09" db="EMBL/GenBank/DDBJ databases">
        <authorList>
            <person name="Rodrigo-Torres L."/>
            <person name="Arahal R. D."/>
            <person name="Lucena T."/>
        </authorList>
    </citation>
    <scope>NUCLEOTIDE SEQUENCE</scope>
    <source>
        <strain evidence="1">ISS653</strain>
    </source>
</reference>
<name>A0AC61Y434_9FLAO</name>
<protein>
    <submittedName>
        <fullName evidence="1">Uncharacterized protein</fullName>
    </submittedName>
</protein>
<organism evidence="1 2">
    <name type="scientific">Mesonia oceanica</name>
    <dbReference type="NCBI Taxonomy" id="2687242"/>
    <lineage>
        <taxon>Bacteria</taxon>
        <taxon>Pseudomonadati</taxon>
        <taxon>Bacteroidota</taxon>
        <taxon>Flavobacteriia</taxon>
        <taxon>Flavobacteriales</taxon>
        <taxon>Flavobacteriaceae</taxon>
        <taxon>Mesonia</taxon>
    </lineage>
</organism>
<keyword evidence="2" id="KW-1185">Reference proteome</keyword>
<dbReference type="Proteomes" id="UP000356253">
    <property type="component" value="Unassembled WGS sequence"/>
</dbReference>
<accession>A0AC61Y434</accession>
<sequence>MLLNNVIIHLRKTLSISLILVLFLIACQTDKDLKGTWIGEYTSNSKTGKINMVFAEQNLLTFKNNKCFAKGSKYSYGTKIRESNNMTFSNNIIFESQNVDEIPEQYEIVKMENDSLVIKTPNSDFLKIYRKLPNNLKHNQKIDLIGKKFFWKNRMFQDTIYFKTDSTLMRVSIKQQNYKTSSWERINFEGFDILFMDGDVPYLIENQIGKTINLRTFHKTDIGHKMIELK</sequence>
<comment type="caution">
    <text evidence="1">The sequence shown here is derived from an EMBL/GenBank/DDBJ whole genome shotgun (WGS) entry which is preliminary data.</text>
</comment>
<evidence type="ECO:0000313" key="1">
    <source>
        <dbReference type="EMBL" id="VVU99162.1"/>
    </source>
</evidence>
<evidence type="ECO:0000313" key="2">
    <source>
        <dbReference type="Proteomes" id="UP000356253"/>
    </source>
</evidence>